<feature type="compositionally biased region" description="Pro residues" evidence="1">
    <location>
        <begin position="339"/>
        <end position="358"/>
    </location>
</feature>
<dbReference type="OrthoDB" id="166018at2759"/>
<organism evidence="2 3">
    <name type="scientific">Vitrella brassicaformis (strain CCMP3155)</name>
    <dbReference type="NCBI Taxonomy" id="1169540"/>
    <lineage>
        <taxon>Eukaryota</taxon>
        <taxon>Sar</taxon>
        <taxon>Alveolata</taxon>
        <taxon>Colpodellida</taxon>
        <taxon>Vitrellaceae</taxon>
        <taxon>Vitrella</taxon>
    </lineage>
</organism>
<dbReference type="VEuPathDB" id="CryptoDB:Vbra_495"/>
<dbReference type="EMBL" id="CDMY01000473">
    <property type="protein sequence ID" value="CEM15895.1"/>
    <property type="molecule type" value="Genomic_DNA"/>
</dbReference>
<accession>A0A0G4FNX7</accession>
<evidence type="ECO:0000313" key="3">
    <source>
        <dbReference type="Proteomes" id="UP000041254"/>
    </source>
</evidence>
<dbReference type="PANTHER" id="PTHR38899">
    <property type="entry name" value="DOMAIN OOKINETE PROTEIN, PUTATIVE-RELATED"/>
    <property type="match status" value="1"/>
</dbReference>
<dbReference type="Proteomes" id="UP000041254">
    <property type="component" value="Unassembled WGS sequence"/>
</dbReference>
<gene>
    <name evidence="2" type="ORF">Vbra_495</name>
</gene>
<evidence type="ECO:0000256" key="1">
    <source>
        <dbReference type="SAM" id="MobiDB-lite"/>
    </source>
</evidence>
<feature type="region of interest" description="Disordered" evidence="1">
    <location>
        <begin position="303"/>
        <end position="362"/>
    </location>
</feature>
<feature type="region of interest" description="Disordered" evidence="1">
    <location>
        <begin position="1"/>
        <end position="45"/>
    </location>
</feature>
<feature type="compositionally biased region" description="Gly residues" evidence="1">
    <location>
        <begin position="384"/>
        <end position="393"/>
    </location>
</feature>
<feature type="compositionally biased region" description="Polar residues" evidence="1">
    <location>
        <begin position="1"/>
        <end position="10"/>
    </location>
</feature>
<dbReference type="PhylomeDB" id="A0A0G4FNX7"/>
<keyword evidence="3" id="KW-1185">Reference proteome</keyword>
<dbReference type="AlphaFoldDB" id="A0A0G4FNX7"/>
<sequence>MGQGESQPTEPFTPPDDKHRKQLLRKLGIESHYVRPPPVVQQEAPDRLERIYTTPPAGEKAEKATQGDFEMNILDLRSKDDFRVNYLKKLSYNQVWVPNARKAPRHQTVIIFDWDDTLLCTSYLNLRGDESHPNTRKQLDNIANIGRHLLELAMRLGHVFIITNAMSGWVEYSSQKYIPSIKQLLDNGIGGKKIKIISARGNYEHRFPGQYQEWKIQAFLEVQRELNAEIITNLISLGDSNIEMDAVHIMGKEFSQALIKTIKFRENPSPDELAKQLELVAQKFEKICLNARNLKIGLERKWVHPNRPKPGTEGAAAPNQPNATAAEGEEQPGSQPSTTPSPVPVPPPLPDNSAPPPEAAAHSQLGNLGIHNAFAAAQQQEGQESGGGVGVGVGPMVNGIKGAAPADGGGGGGGGGKEAGS</sequence>
<dbReference type="PANTHER" id="PTHR38899:SF1">
    <property type="entry name" value="PROTEIN KINASE"/>
    <property type="match status" value="1"/>
</dbReference>
<dbReference type="InParanoid" id="A0A0G4FNX7"/>
<protein>
    <submittedName>
        <fullName evidence="2">Uncharacterized protein</fullName>
    </submittedName>
</protein>
<feature type="region of interest" description="Disordered" evidence="1">
    <location>
        <begin position="378"/>
        <end position="421"/>
    </location>
</feature>
<evidence type="ECO:0000313" key="2">
    <source>
        <dbReference type="EMBL" id="CEM15895.1"/>
    </source>
</evidence>
<reference evidence="2 3" key="1">
    <citation type="submission" date="2014-11" db="EMBL/GenBank/DDBJ databases">
        <authorList>
            <person name="Zhu J."/>
            <person name="Qi W."/>
            <person name="Song R."/>
        </authorList>
    </citation>
    <scope>NUCLEOTIDE SEQUENCE [LARGE SCALE GENOMIC DNA]</scope>
</reference>
<feature type="compositionally biased region" description="Low complexity" evidence="1">
    <location>
        <begin position="315"/>
        <end position="338"/>
    </location>
</feature>
<name>A0A0G4FNX7_VITBC</name>
<feature type="compositionally biased region" description="Gly residues" evidence="1">
    <location>
        <begin position="407"/>
        <end position="421"/>
    </location>
</feature>
<proteinExistence type="predicted"/>